<dbReference type="InterPro" id="IPR014016">
    <property type="entry name" value="UvrD-like_ATP-bd"/>
</dbReference>
<dbReference type="GO" id="GO:0043138">
    <property type="term" value="F:3'-5' DNA helicase activity"/>
    <property type="evidence" value="ECO:0007669"/>
    <property type="project" value="TreeGrafter"/>
</dbReference>
<dbReference type="PANTHER" id="PTHR11070">
    <property type="entry name" value="UVRD / RECB / PCRA DNA HELICASE FAMILY MEMBER"/>
    <property type="match status" value="1"/>
</dbReference>
<evidence type="ECO:0000256" key="5">
    <source>
        <dbReference type="PROSITE-ProRule" id="PRU00560"/>
    </source>
</evidence>
<evidence type="ECO:0000256" key="2">
    <source>
        <dbReference type="ARBA" id="ARBA00022801"/>
    </source>
</evidence>
<keyword evidence="2 5" id="KW-0378">Hydrolase</keyword>
<dbReference type="GO" id="GO:0005829">
    <property type="term" value="C:cytosol"/>
    <property type="evidence" value="ECO:0007669"/>
    <property type="project" value="TreeGrafter"/>
</dbReference>
<organism evidence="7 8">
    <name type="scientific">Paenibacillus sedimenti</name>
    <dbReference type="NCBI Taxonomy" id="2770274"/>
    <lineage>
        <taxon>Bacteria</taxon>
        <taxon>Bacillati</taxon>
        <taxon>Bacillota</taxon>
        <taxon>Bacilli</taxon>
        <taxon>Bacillales</taxon>
        <taxon>Paenibacillaceae</taxon>
        <taxon>Paenibacillus</taxon>
    </lineage>
</organism>
<evidence type="ECO:0000313" key="8">
    <source>
        <dbReference type="Proteomes" id="UP000650466"/>
    </source>
</evidence>
<proteinExistence type="predicted"/>
<reference evidence="7" key="1">
    <citation type="submission" date="2020-09" db="EMBL/GenBank/DDBJ databases">
        <title>Draft Genome Sequence of Paenibacillus sp. WST5.</title>
        <authorList>
            <person name="Bao Z."/>
        </authorList>
    </citation>
    <scope>NUCLEOTIDE SEQUENCE</scope>
    <source>
        <strain evidence="7">WST5</strain>
    </source>
</reference>
<dbReference type="SUPFAM" id="SSF52540">
    <property type="entry name" value="P-loop containing nucleoside triphosphate hydrolases"/>
    <property type="match status" value="1"/>
</dbReference>
<evidence type="ECO:0000256" key="3">
    <source>
        <dbReference type="ARBA" id="ARBA00022806"/>
    </source>
</evidence>
<feature type="domain" description="UvrD-like helicase ATP-binding" evidence="6">
    <location>
        <begin position="21"/>
        <end position="368"/>
    </location>
</feature>
<dbReference type="GO" id="GO:0005524">
    <property type="term" value="F:ATP binding"/>
    <property type="evidence" value="ECO:0007669"/>
    <property type="project" value="UniProtKB-UniRule"/>
</dbReference>
<dbReference type="Pfam" id="PF00580">
    <property type="entry name" value="UvrD-helicase"/>
    <property type="match status" value="1"/>
</dbReference>
<sequence length="675" mass="77945">MNIEISDRQIDQIEQLILGDGVLYDKKRREIIKLLTSADIKASPGSGKTTLLLTKLLIIISQLDKLDVGGICVLTHTNVGIDEIKNRLGDKGNKLFSYPNYVGTIQGFVNKFLAAPIYIKQIGKRPAVIDSSVYDSRIAEGYSSFFAKGIVKEDQNRAKSLLRSNPVFLKDIRFNRVDGKTKITNGIGLDALTFRKPRFSKTKIDFTTEEKREIEKWLFEYKMSILRQGILHYDDAYFLATFYIEKHENKIKEIISKRFKYVFIDEMQDTYQHQIDILDKVFSSDVIIQRFGDSNQAIYGSHNDKDILGWIPQPSEDLHLSESKRFGESISKILETVCPEHNIHLKGESNVESFPPHLFLFSNKSRSNVLFSFAEIVDNFTSQCETFAKSTAPIKAVGWIGKEKDDLEKKLSISSYFNNFDKSLRIDRRKYSNLISYLGKEIKKDIGTKIYVNKIFEAFVEFLSLMGIKRDDKHFYNIVTLKDFFHEKNNSTWINLNVKVSDWVSKINNCTSEYNSEVHLDIKKWFIQMLKEIWDKEIPSEGPIIEFLDSTEPEITKEAVKAANQFIYPNNESLIIDVNTIHSVKGETHKATLLLDTYFNRKYHLTEIKEFIKGDYLDEKARNPLTNYLLRLAFVALSRPTHLVGIAYHEEHLSEEDITKFTSSGWTLIRVPETI</sequence>
<dbReference type="PANTHER" id="PTHR11070:SF3">
    <property type="entry name" value="DNA 3'-5' HELICASE"/>
    <property type="match status" value="1"/>
</dbReference>
<evidence type="ECO:0000256" key="1">
    <source>
        <dbReference type="ARBA" id="ARBA00022741"/>
    </source>
</evidence>
<dbReference type="GO" id="GO:0016787">
    <property type="term" value="F:hydrolase activity"/>
    <property type="evidence" value="ECO:0007669"/>
    <property type="project" value="UniProtKB-UniRule"/>
</dbReference>
<keyword evidence="1 5" id="KW-0547">Nucleotide-binding</keyword>
<dbReference type="Gene3D" id="3.40.50.300">
    <property type="entry name" value="P-loop containing nucleotide triphosphate hydrolases"/>
    <property type="match status" value="1"/>
</dbReference>
<name>A0A926KXU3_9BACL</name>
<keyword evidence="3 5" id="KW-0347">Helicase</keyword>
<keyword evidence="4 5" id="KW-0067">ATP-binding</keyword>
<evidence type="ECO:0000313" key="7">
    <source>
        <dbReference type="EMBL" id="MBD0384846.1"/>
    </source>
</evidence>
<dbReference type="GO" id="GO:0003677">
    <property type="term" value="F:DNA binding"/>
    <property type="evidence" value="ECO:0007669"/>
    <property type="project" value="InterPro"/>
</dbReference>
<evidence type="ECO:0000256" key="4">
    <source>
        <dbReference type="ARBA" id="ARBA00022840"/>
    </source>
</evidence>
<dbReference type="Proteomes" id="UP000650466">
    <property type="component" value="Unassembled WGS sequence"/>
</dbReference>
<dbReference type="InterPro" id="IPR027417">
    <property type="entry name" value="P-loop_NTPase"/>
</dbReference>
<dbReference type="GO" id="GO:0000725">
    <property type="term" value="P:recombinational repair"/>
    <property type="evidence" value="ECO:0007669"/>
    <property type="project" value="TreeGrafter"/>
</dbReference>
<comment type="caution">
    <text evidence="7">The sequence shown here is derived from an EMBL/GenBank/DDBJ whole genome shotgun (WGS) entry which is preliminary data.</text>
</comment>
<protein>
    <submittedName>
        <fullName evidence="7">UvrD-helicase domain-containing protein</fullName>
    </submittedName>
</protein>
<dbReference type="InterPro" id="IPR000212">
    <property type="entry name" value="DNA_helicase_UvrD/REP"/>
</dbReference>
<gene>
    <name evidence="7" type="ORF">ICC18_33080</name>
</gene>
<feature type="binding site" evidence="5">
    <location>
        <begin position="42"/>
        <end position="49"/>
    </location>
    <ligand>
        <name>ATP</name>
        <dbReference type="ChEBI" id="CHEBI:30616"/>
    </ligand>
</feature>
<evidence type="ECO:0000259" key="6">
    <source>
        <dbReference type="PROSITE" id="PS51198"/>
    </source>
</evidence>
<dbReference type="PROSITE" id="PS51198">
    <property type="entry name" value="UVRD_HELICASE_ATP_BIND"/>
    <property type="match status" value="1"/>
</dbReference>
<dbReference type="AlphaFoldDB" id="A0A926KXU3"/>
<keyword evidence="8" id="KW-1185">Reference proteome</keyword>
<dbReference type="EMBL" id="JACVVD010000030">
    <property type="protein sequence ID" value="MBD0384846.1"/>
    <property type="molecule type" value="Genomic_DNA"/>
</dbReference>
<dbReference type="RefSeq" id="WP_188178605.1">
    <property type="nucleotide sequence ID" value="NZ_JACVVD010000030.1"/>
</dbReference>
<accession>A0A926KXU3</accession>